<dbReference type="AlphaFoldDB" id="A0A1F5S3C9"/>
<dbReference type="InterPro" id="IPR027372">
    <property type="entry name" value="Phytase-like_dom"/>
</dbReference>
<feature type="chain" id="PRO_5009521140" description="Phytase-like domain-containing protein" evidence="1">
    <location>
        <begin position="25"/>
        <end position="513"/>
    </location>
</feature>
<name>A0A1F5S3C9_9BACT</name>
<protein>
    <recommendedName>
        <fullName evidence="2">Phytase-like domain-containing protein</fullName>
    </recommendedName>
</protein>
<feature type="signal peptide" evidence="1">
    <location>
        <begin position="1"/>
        <end position="24"/>
    </location>
</feature>
<comment type="caution">
    <text evidence="3">The sequence shown here is derived from an EMBL/GenBank/DDBJ whole genome shotgun (WGS) entry which is preliminary data.</text>
</comment>
<organism evidence="3 4">
    <name type="scientific">Candidatus Falkowbacteria bacterium RIFOXYA2_FULL_38_12</name>
    <dbReference type="NCBI Taxonomy" id="1797993"/>
    <lineage>
        <taxon>Bacteria</taxon>
        <taxon>Candidatus Falkowiibacteriota</taxon>
    </lineage>
</organism>
<dbReference type="EMBL" id="MFGA01000012">
    <property type="protein sequence ID" value="OGF21195.1"/>
    <property type="molecule type" value="Genomic_DNA"/>
</dbReference>
<gene>
    <name evidence="3" type="ORF">A2257_01845</name>
</gene>
<proteinExistence type="predicted"/>
<feature type="domain" description="Phytase-like" evidence="2">
    <location>
        <begin position="76"/>
        <end position="228"/>
    </location>
</feature>
<evidence type="ECO:0000256" key="1">
    <source>
        <dbReference type="SAM" id="SignalP"/>
    </source>
</evidence>
<reference evidence="3 4" key="1">
    <citation type="journal article" date="2016" name="Nat. Commun.">
        <title>Thousands of microbial genomes shed light on interconnected biogeochemical processes in an aquifer system.</title>
        <authorList>
            <person name="Anantharaman K."/>
            <person name="Brown C.T."/>
            <person name="Hug L.A."/>
            <person name="Sharon I."/>
            <person name="Castelle C.J."/>
            <person name="Probst A.J."/>
            <person name="Thomas B.C."/>
            <person name="Singh A."/>
            <person name="Wilkins M.J."/>
            <person name="Karaoz U."/>
            <person name="Brodie E.L."/>
            <person name="Williams K.H."/>
            <person name="Hubbard S.S."/>
            <person name="Banfield J.F."/>
        </authorList>
    </citation>
    <scope>NUCLEOTIDE SEQUENCE [LARGE SCALE GENOMIC DNA]</scope>
</reference>
<evidence type="ECO:0000313" key="4">
    <source>
        <dbReference type="Proteomes" id="UP000177407"/>
    </source>
</evidence>
<sequence>MKKSIILSATILVSLLLSPLSSFAVSWPVTFTRHSDIVISAAGNYEPSGLAWNSVTNKLFSVCNTGQVTIMNLDGSGQDTVKMASYMDFEAITIADPNTTKAFIGLENRDSILEYDWVTRALTGRTWDLTGVLTGADNQGLEGLTFVPNGYHPFSASASGGLFYAGIQRAPTPGGAINDDYLLYAFDIDLSTSGRIVSWYGIPVAAGTPTSDISDLFFSKETGVLYVLYDGSNRLIEMTTTGAVLADYSNVPVADQEGIAVITNNPSETADIYLASDSGKLIGWFSGYPVTYYDADGDGVNYRSDCNDHDRLVSANRSYYRDVDGDGVGTGVAESFCLASPPVGYTSNLENDCNDNDRLVWEYQSYYRDYDGDGFKVGPAHSFCLANPPVRYTSSTEIDCNDRDSTILGRTRYYRDRDSDGLGSDASVLACSLPAGFVSNSDDLNDNDCDNDGWGAGRDCDDNNYLYQKIKTYYQDADGDGLGSKIIYDSYCVPPANYVTNKNDTDDTIPFGL</sequence>
<evidence type="ECO:0000259" key="2">
    <source>
        <dbReference type="Pfam" id="PF13449"/>
    </source>
</evidence>
<dbReference type="Proteomes" id="UP000177407">
    <property type="component" value="Unassembled WGS sequence"/>
</dbReference>
<dbReference type="InterPro" id="IPR011044">
    <property type="entry name" value="Quino_amine_DH_bsu"/>
</dbReference>
<evidence type="ECO:0000313" key="3">
    <source>
        <dbReference type="EMBL" id="OGF21195.1"/>
    </source>
</evidence>
<keyword evidence="1" id="KW-0732">Signal</keyword>
<accession>A0A1F5S3C9</accession>
<dbReference type="SUPFAM" id="SSF50969">
    <property type="entry name" value="YVTN repeat-like/Quinoprotein amine dehydrogenase"/>
    <property type="match status" value="1"/>
</dbReference>
<dbReference type="Pfam" id="PF13449">
    <property type="entry name" value="Phytase-like"/>
    <property type="match status" value="1"/>
</dbReference>